<evidence type="ECO:0000256" key="2">
    <source>
        <dbReference type="SAM" id="MobiDB-lite"/>
    </source>
</evidence>
<dbReference type="Proteomes" id="UP001219518">
    <property type="component" value="Unassembled WGS sequence"/>
</dbReference>
<evidence type="ECO:0000313" key="4">
    <source>
        <dbReference type="Proteomes" id="UP001219518"/>
    </source>
</evidence>
<accession>A0AAE1LPZ3</accession>
<dbReference type="PANTHER" id="PTHR11505">
    <property type="entry name" value="L1 TRANSPOSABLE ELEMENT-RELATED"/>
    <property type="match status" value="1"/>
</dbReference>
<reference evidence="3" key="1">
    <citation type="submission" date="2021-07" db="EMBL/GenBank/DDBJ databases">
        <authorList>
            <person name="Catto M.A."/>
            <person name="Jacobson A."/>
            <person name="Kennedy G."/>
            <person name="Labadie P."/>
            <person name="Hunt B.G."/>
            <person name="Srinivasan R."/>
        </authorList>
    </citation>
    <scope>NUCLEOTIDE SEQUENCE</scope>
    <source>
        <strain evidence="3">PL_HMW_Pooled</strain>
        <tissue evidence="3">Head</tissue>
    </source>
</reference>
<dbReference type="InterPro" id="IPR004244">
    <property type="entry name" value="Transposase_22"/>
</dbReference>
<gene>
    <name evidence="3" type="ORF">KUF71_014965</name>
</gene>
<feature type="region of interest" description="Disordered" evidence="2">
    <location>
        <begin position="383"/>
        <end position="403"/>
    </location>
</feature>
<protein>
    <submittedName>
        <fullName evidence="3">LINE-1 retrotransposable element ORF1 protein</fullName>
    </submittedName>
</protein>
<evidence type="ECO:0000256" key="1">
    <source>
        <dbReference type="SAM" id="Coils"/>
    </source>
</evidence>
<sequence length="403" mass="46130">MARSNKSQKAGYLSRSELEALISEAVAAAILPLSDQIKYLCGEVEKLKTELNTKDQAIDSLQHKCDELEQYGRRNNVRIFGIPEQKNENTDDLAMELAQKLKVNIRLDNIDRTHRVGRHTEGLCSFLEITTVRFTSYASKKAVFQAKKLLKETRTTVREDVTRQRSDLLKEAIRSYSEKNVWTNDGVIMIKVGENIRPLRVRNAMELSSMLERHPPSDRAPTMNDKRTSMIGYMDAHNIPYEEKQTKAERIVSIKARGIQKRYVVFHNGIGLYCLMHPLTKNEQIPACRYYVYLRDGLITIYDKSETSGQDYESGDLLMESRSSKAKPEDSIVFGAGGTMEEAKDAARIYWRRLCKWHNHERVSELFGYSVDKVKAMSQVSIFTDSESENDSEDESFTTGTPE</sequence>
<name>A0AAE1LPZ3_9NEOP</name>
<dbReference type="AlphaFoldDB" id="A0AAE1LPZ3"/>
<comment type="caution">
    <text evidence="3">The sequence shown here is derived from an EMBL/GenBank/DDBJ whole genome shotgun (WGS) entry which is preliminary data.</text>
</comment>
<dbReference type="EMBL" id="JAHWGI010001269">
    <property type="protein sequence ID" value="KAK3926629.1"/>
    <property type="molecule type" value="Genomic_DNA"/>
</dbReference>
<feature type="compositionally biased region" description="Acidic residues" evidence="2">
    <location>
        <begin position="386"/>
        <end position="396"/>
    </location>
</feature>
<feature type="coiled-coil region" evidence="1">
    <location>
        <begin position="44"/>
        <end position="71"/>
    </location>
</feature>
<dbReference type="Gene3D" id="3.30.70.1820">
    <property type="entry name" value="L1 transposable element, RRM domain"/>
    <property type="match status" value="1"/>
</dbReference>
<reference evidence="3" key="2">
    <citation type="journal article" date="2023" name="BMC Genomics">
        <title>Pest status, molecular evolution, and epigenetic factors derived from the genome assembly of Frankliniella fusca, a thysanopteran phytovirus vector.</title>
        <authorList>
            <person name="Catto M.A."/>
            <person name="Labadie P.E."/>
            <person name="Jacobson A.L."/>
            <person name="Kennedy G.G."/>
            <person name="Srinivasan R."/>
            <person name="Hunt B.G."/>
        </authorList>
    </citation>
    <scope>NUCLEOTIDE SEQUENCE</scope>
    <source>
        <strain evidence="3">PL_HMW_Pooled</strain>
    </source>
</reference>
<evidence type="ECO:0000313" key="3">
    <source>
        <dbReference type="EMBL" id="KAK3926629.1"/>
    </source>
</evidence>
<keyword evidence="1" id="KW-0175">Coiled coil</keyword>
<keyword evidence="4" id="KW-1185">Reference proteome</keyword>
<proteinExistence type="predicted"/>
<organism evidence="3 4">
    <name type="scientific">Frankliniella fusca</name>
    <dbReference type="NCBI Taxonomy" id="407009"/>
    <lineage>
        <taxon>Eukaryota</taxon>
        <taxon>Metazoa</taxon>
        <taxon>Ecdysozoa</taxon>
        <taxon>Arthropoda</taxon>
        <taxon>Hexapoda</taxon>
        <taxon>Insecta</taxon>
        <taxon>Pterygota</taxon>
        <taxon>Neoptera</taxon>
        <taxon>Paraneoptera</taxon>
        <taxon>Thysanoptera</taxon>
        <taxon>Terebrantia</taxon>
        <taxon>Thripoidea</taxon>
        <taxon>Thripidae</taxon>
        <taxon>Frankliniella</taxon>
    </lineage>
</organism>